<dbReference type="NCBIfam" id="NF041359">
    <property type="entry name" value="GntG_guanitoxin"/>
    <property type="match status" value="1"/>
</dbReference>
<dbReference type="PIRSF" id="PIRSF017617">
    <property type="entry name" value="Thr_aldolase"/>
    <property type="match status" value="1"/>
</dbReference>
<dbReference type="Proteomes" id="UP000264215">
    <property type="component" value="Unassembled WGS sequence"/>
</dbReference>
<reference evidence="10 11" key="2">
    <citation type="journal article" date="2015" name="MBio">
        <title>Genome-Resolved Metagenomic Analysis Reveals Roles for Candidate Phyla and Other Microbial Community Members in Biogeochemical Transformations in Oil Reservoirs.</title>
        <authorList>
            <person name="Hu P."/>
            <person name="Tom L."/>
            <person name="Singh A."/>
            <person name="Thomas B.C."/>
            <person name="Baker B.J."/>
            <person name="Piceno Y.M."/>
            <person name="Andersen G.L."/>
            <person name="Banfield J.F."/>
        </authorList>
    </citation>
    <scope>NUCLEOTIDE SEQUENCE [LARGE SCALE GENOMIC DNA]</scope>
</reference>
<dbReference type="InterPro" id="IPR001597">
    <property type="entry name" value="ArAA_b-elim_lyase/Thr_aldolase"/>
</dbReference>
<feature type="domain" description="Aromatic amino acid beta-eliminating lyase/threonine aldolase" evidence="6">
    <location>
        <begin position="5"/>
        <end position="286"/>
    </location>
</feature>
<dbReference type="GO" id="GO:0005829">
    <property type="term" value="C:cytosol"/>
    <property type="evidence" value="ECO:0007669"/>
    <property type="project" value="TreeGrafter"/>
</dbReference>
<dbReference type="FunFam" id="3.40.640.10:FF:000030">
    <property type="entry name" value="Low-specificity L-threonine aldolase"/>
    <property type="match status" value="1"/>
</dbReference>
<dbReference type="PATRIC" id="fig|1236046.5.peg.1525"/>
<evidence type="ECO:0000256" key="4">
    <source>
        <dbReference type="ARBA" id="ARBA00023239"/>
    </source>
</evidence>
<evidence type="ECO:0000259" key="6">
    <source>
        <dbReference type="Pfam" id="PF01212"/>
    </source>
</evidence>
<dbReference type="AlphaFoldDB" id="A0A117M8V8"/>
<dbReference type="InterPro" id="IPR015424">
    <property type="entry name" value="PyrdxlP-dep_Trfase"/>
</dbReference>
<evidence type="ECO:0000313" key="12">
    <source>
        <dbReference type="Proteomes" id="UP000264215"/>
    </source>
</evidence>
<evidence type="ECO:0000256" key="3">
    <source>
        <dbReference type="ARBA" id="ARBA00022898"/>
    </source>
</evidence>
<dbReference type="GO" id="GO:0006567">
    <property type="term" value="P:L-threonine catabolic process"/>
    <property type="evidence" value="ECO:0007669"/>
    <property type="project" value="TreeGrafter"/>
</dbReference>
<keyword evidence="3" id="KW-0663">Pyridoxal phosphate</keyword>
<organism evidence="9 11">
    <name type="scientific">Mesotoga infera</name>
    <dbReference type="NCBI Taxonomy" id="1236046"/>
    <lineage>
        <taxon>Bacteria</taxon>
        <taxon>Thermotogati</taxon>
        <taxon>Thermotogota</taxon>
        <taxon>Thermotogae</taxon>
        <taxon>Kosmotogales</taxon>
        <taxon>Kosmotogaceae</taxon>
        <taxon>Mesotoga</taxon>
    </lineage>
</organism>
<proteinExistence type="inferred from homology"/>
<feature type="modified residue" description="N6-(pyridoxal phosphate)lysine" evidence="5">
    <location>
        <position position="199"/>
    </location>
</feature>
<dbReference type="GO" id="GO:0006545">
    <property type="term" value="P:glycine biosynthetic process"/>
    <property type="evidence" value="ECO:0007669"/>
    <property type="project" value="TreeGrafter"/>
</dbReference>
<evidence type="ECO:0000313" key="7">
    <source>
        <dbReference type="EMBL" id="HCO69020.1"/>
    </source>
</evidence>
<evidence type="ECO:0000313" key="8">
    <source>
        <dbReference type="EMBL" id="KUK66745.1"/>
    </source>
</evidence>
<dbReference type="SUPFAM" id="SSF53383">
    <property type="entry name" value="PLP-dependent transferases"/>
    <property type="match status" value="1"/>
</dbReference>
<gene>
    <name evidence="7" type="ORF">DIT26_00275</name>
    <name evidence="8" type="ORF">XD86_1100</name>
    <name evidence="9" type="ORF">XE02_0389</name>
</gene>
<name>A0A117M8V8_9BACT</name>
<dbReference type="InterPro" id="IPR023603">
    <property type="entry name" value="Low_specificity_L-TA-like"/>
</dbReference>
<dbReference type="InterPro" id="IPR015421">
    <property type="entry name" value="PyrdxlP-dep_Trfase_major"/>
</dbReference>
<evidence type="ECO:0000256" key="5">
    <source>
        <dbReference type="PIRSR" id="PIRSR017617-1"/>
    </source>
</evidence>
<accession>A0A117M8V8</accession>
<dbReference type="PANTHER" id="PTHR48097">
    <property type="entry name" value="L-THREONINE ALDOLASE-RELATED"/>
    <property type="match status" value="1"/>
</dbReference>
<sequence length="345" mass="37817">MKWIDIRSDTVTVPGKEMRRVMADAEVGDDVYGDDPTVNRLEEIASGILGKEAALFVPSGTFGNQLSILTHTLRGDEVIIPASNHIIVHEAGASAVIAGVQMRTLDCDDGMPSVERIRKAIRSEDLHYPRTGLICLENAHSSGRLIPMEYLKEVYELSRKRSIPLHLDGARIFNAAIAAEVSPAEIAAQSDSVMFCLSKGLGAPIGSMLVGTKEFVKKARKGRKIMGGAMRQAGIIAAAGIFALERMIDRLSVDHRNARFLAEGLSTIPGIEVFSERLDINMVFFKLTNKARSRLIVETLLEKGIKINPPEGGEWRFVTNLNVSRDDLERVIIEFERALKVALAG</sequence>
<dbReference type="Proteomes" id="UP000054260">
    <property type="component" value="Unassembled WGS sequence"/>
</dbReference>
<dbReference type="PANTHER" id="PTHR48097:SF9">
    <property type="entry name" value="L-THREONINE ALDOLASE"/>
    <property type="match status" value="1"/>
</dbReference>
<dbReference type="InterPro" id="IPR015422">
    <property type="entry name" value="PyrdxlP-dep_Trfase_small"/>
</dbReference>
<dbReference type="EMBL" id="DQBS01000006">
    <property type="protein sequence ID" value="HCO69020.1"/>
    <property type="molecule type" value="Genomic_DNA"/>
</dbReference>
<dbReference type="Gene3D" id="3.40.640.10">
    <property type="entry name" value="Type I PLP-dependent aspartate aminotransferase-like (Major domain)"/>
    <property type="match status" value="1"/>
</dbReference>
<dbReference type="EMBL" id="LGGW01000021">
    <property type="protein sequence ID" value="KUK90762.1"/>
    <property type="molecule type" value="Genomic_DNA"/>
</dbReference>
<dbReference type="Pfam" id="PF01212">
    <property type="entry name" value="Beta_elim_lyase"/>
    <property type="match status" value="1"/>
</dbReference>
<reference evidence="7 12" key="3">
    <citation type="journal article" date="2018" name="Nat. Biotechnol.">
        <title>A standardized bacterial taxonomy based on genome phylogeny substantially revises the tree of life.</title>
        <authorList>
            <person name="Parks D.H."/>
            <person name="Chuvochina M."/>
            <person name="Waite D.W."/>
            <person name="Rinke C."/>
            <person name="Skarshewski A."/>
            <person name="Chaumeil P.A."/>
            <person name="Hugenholtz P."/>
        </authorList>
    </citation>
    <scope>NUCLEOTIDE SEQUENCE [LARGE SCALE GENOMIC DNA]</scope>
    <source>
        <strain evidence="7">UBA9905</strain>
    </source>
</reference>
<evidence type="ECO:0000313" key="11">
    <source>
        <dbReference type="Proteomes" id="UP000055014"/>
    </source>
</evidence>
<dbReference type="CDD" id="cd06502">
    <property type="entry name" value="TA_like"/>
    <property type="match status" value="1"/>
</dbReference>
<reference evidence="9" key="1">
    <citation type="journal article" date="2015" name="MBio">
        <title>Genome-resolved metagenomic analysis reveals roles for candidate phyla and other microbial community members in biogeochemical transformations in oil reservoirs.</title>
        <authorList>
            <person name="Hu P."/>
            <person name="Tom L."/>
            <person name="Singh A."/>
            <person name="Thomas B.C."/>
            <person name="Baker B.J."/>
            <person name="Piceno Y.M."/>
            <person name="Andersen G.L."/>
            <person name="Banfield J.F."/>
        </authorList>
    </citation>
    <scope>NUCLEOTIDE SEQUENCE [LARGE SCALE GENOMIC DNA]</scope>
    <source>
        <strain evidence="8">46_47</strain>
        <strain evidence="9">46_70</strain>
    </source>
</reference>
<dbReference type="GO" id="GO:0008732">
    <property type="term" value="F:L-allo-threonine aldolase activity"/>
    <property type="evidence" value="ECO:0007669"/>
    <property type="project" value="TreeGrafter"/>
</dbReference>
<dbReference type="NCBIfam" id="NF007825">
    <property type="entry name" value="PRK10534.1"/>
    <property type="match status" value="1"/>
</dbReference>
<protein>
    <submittedName>
        <fullName evidence="7 9">Threonine aldolase</fullName>
    </submittedName>
</protein>
<comment type="cofactor">
    <cofactor evidence="1">
        <name>pyridoxal 5'-phosphate</name>
        <dbReference type="ChEBI" id="CHEBI:597326"/>
    </cofactor>
</comment>
<comment type="similarity">
    <text evidence="2">Belongs to the threonine aldolase family.</text>
</comment>
<evidence type="ECO:0000313" key="9">
    <source>
        <dbReference type="EMBL" id="KUK90762.1"/>
    </source>
</evidence>
<dbReference type="EMBL" id="LGGH01000181">
    <property type="protein sequence ID" value="KUK66745.1"/>
    <property type="molecule type" value="Genomic_DNA"/>
</dbReference>
<comment type="caution">
    <text evidence="9">The sequence shown here is derived from an EMBL/GenBank/DDBJ whole genome shotgun (WGS) entry which is preliminary data.</text>
</comment>
<evidence type="ECO:0000256" key="1">
    <source>
        <dbReference type="ARBA" id="ARBA00001933"/>
    </source>
</evidence>
<keyword evidence="4" id="KW-0456">Lyase</keyword>
<dbReference type="Proteomes" id="UP000055014">
    <property type="component" value="Unassembled WGS sequence"/>
</dbReference>
<evidence type="ECO:0000313" key="10">
    <source>
        <dbReference type="Proteomes" id="UP000054260"/>
    </source>
</evidence>
<evidence type="ECO:0000256" key="2">
    <source>
        <dbReference type="ARBA" id="ARBA00006966"/>
    </source>
</evidence>
<dbReference type="Gene3D" id="3.90.1150.10">
    <property type="entry name" value="Aspartate Aminotransferase, domain 1"/>
    <property type="match status" value="1"/>
</dbReference>